<keyword evidence="2" id="KW-1185">Reference proteome</keyword>
<dbReference type="AlphaFoldDB" id="A0A8J2JRQ4"/>
<feature type="non-terminal residue" evidence="1">
    <location>
        <position position="1"/>
    </location>
</feature>
<evidence type="ECO:0000313" key="2">
    <source>
        <dbReference type="Proteomes" id="UP000708208"/>
    </source>
</evidence>
<dbReference type="EMBL" id="CAJVCH010018571">
    <property type="protein sequence ID" value="CAG7685779.1"/>
    <property type="molecule type" value="Genomic_DNA"/>
</dbReference>
<name>A0A8J2JRQ4_9HEXA</name>
<organism evidence="1 2">
    <name type="scientific">Allacma fusca</name>
    <dbReference type="NCBI Taxonomy" id="39272"/>
    <lineage>
        <taxon>Eukaryota</taxon>
        <taxon>Metazoa</taxon>
        <taxon>Ecdysozoa</taxon>
        <taxon>Arthropoda</taxon>
        <taxon>Hexapoda</taxon>
        <taxon>Collembola</taxon>
        <taxon>Symphypleona</taxon>
        <taxon>Sminthuridae</taxon>
        <taxon>Allacma</taxon>
    </lineage>
</organism>
<accession>A0A8J2JRQ4</accession>
<dbReference type="Proteomes" id="UP000708208">
    <property type="component" value="Unassembled WGS sequence"/>
</dbReference>
<feature type="non-terminal residue" evidence="1">
    <location>
        <position position="85"/>
    </location>
</feature>
<protein>
    <submittedName>
        <fullName evidence="1">Uncharacterized protein</fullName>
    </submittedName>
</protein>
<dbReference type="OrthoDB" id="1926878at2759"/>
<evidence type="ECO:0000313" key="1">
    <source>
        <dbReference type="EMBL" id="CAG7685779.1"/>
    </source>
</evidence>
<sequence length="85" mass="9499">PGAKAVDEAFKELFSSPKIDTIRDCTDLEKSLLEQVISELNRTGSEETSYGPVQANVLSCCGYDGMARLTNWRHKHDQNYFADSV</sequence>
<gene>
    <name evidence="1" type="ORF">AFUS01_LOCUS3136</name>
</gene>
<reference evidence="1" key="1">
    <citation type="submission" date="2021-06" db="EMBL/GenBank/DDBJ databases">
        <authorList>
            <person name="Hodson N. C."/>
            <person name="Mongue J. A."/>
            <person name="Jaron S. K."/>
        </authorList>
    </citation>
    <scope>NUCLEOTIDE SEQUENCE</scope>
</reference>
<comment type="caution">
    <text evidence="1">The sequence shown here is derived from an EMBL/GenBank/DDBJ whole genome shotgun (WGS) entry which is preliminary data.</text>
</comment>
<proteinExistence type="predicted"/>